<dbReference type="InterPro" id="IPR000719">
    <property type="entry name" value="Prot_kinase_dom"/>
</dbReference>
<evidence type="ECO:0000313" key="2">
    <source>
        <dbReference type="EMBL" id="RIB10410.1"/>
    </source>
</evidence>
<dbReference type="InterPro" id="IPR001245">
    <property type="entry name" value="Ser-Thr/Tyr_kinase_cat_dom"/>
</dbReference>
<evidence type="ECO:0000259" key="1">
    <source>
        <dbReference type="PROSITE" id="PS50011"/>
    </source>
</evidence>
<dbReference type="InterPro" id="IPR011009">
    <property type="entry name" value="Kinase-like_dom_sf"/>
</dbReference>
<keyword evidence="3" id="KW-1185">Reference proteome</keyword>
<dbReference type="GO" id="GO:0004674">
    <property type="term" value="F:protein serine/threonine kinase activity"/>
    <property type="evidence" value="ECO:0007669"/>
    <property type="project" value="TreeGrafter"/>
</dbReference>
<sequence>MRSYVSDLGLSNKHNENESKDCIYGVMPYIAPEVLSGRPFTKNADIYTFGVIMSEMSTGQRPFGGYQFNIELALSICNGLRPKFASGTPECYIALAKQCMDHDPEERPLAIEVVDIFQFWIESVEGLGDDEINKQFLDADELIKTLPTTSPSHPDHMYTPKSINILTIVGELKGYGECERCNQNNTSEAWCQTCDPKMETQGWTSGNKNVDNYIKAFQLKALAYTKVIEWIPFDRLSGVKKIGGFGSVYSAIWSDGTRKINYVKDRYVRTREPSSEVALKTLPCFEENSLLSLKEFNNHLKCSLMGIKLKVYGLTQDTKTKEYMMVAHISEELHDIHYAGYIHGDFHSGNILLDRSMRTYISDLGLSKKEGENVSKGEIYGVMPYVAPEVLSGENFTPKEDIYIFGIIMTEMSTGHGPFDGYEFDNKLALKICIEGLRPKFADRTPNCYIKLAKQCTNSNPQIRPTAFNIYNEINNWFNKIKGSDYINEVIKCKIKYGVEGSYNIAKIKKHEIDYWSDKIIVSNNVDEIINQLKYWLGKINYSEDIEKIKKQFNDWFDKTQNLDYVKQIIKHEIYRWLDEIKISENIDKNIKQLKYWVSKINDTEDADRIKKQINDQLDKIKGSDYVNEIIKLKVKCWLNAIKVLGIVNEIKRHEISYWLEKIKGLDDVDEIKKQIKYWLNVMKVSNDLDKIKNQINYWIDKIKGPEKIKKQINYWISKIKGLDNVDEITRQFLESDKIISKLPSLKHTDNMYISKIINTQEISVQ</sequence>
<dbReference type="EMBL" id="QKWP01001254">
    <property type="protein sequence ID" value="RIB10410.1"/>
    <property type="molecule type" value="Genomic_DNA"/>
</dbReference>
<keyword evidence="2" id="KW-0418">Kinase</keyword>
<dbReference type="STRING" id="44941.A0A397UJK4"/>
<dbReference type="SUPFAM" id="SSF56112">
    <property type="entry name" value="Protein kinase-like (PK-like)"/>
    <property type="match status" value="2"/>
</dbReference>
<feature type="domain" description="Protein kinase" evidence="1">
    <location>
        <begin position="121"/>
        <end position="478"/>
    </location>
</feature>
<dbReference type="Pfam" id="PF07714">
    <property type="entry name" value="PK_Tyr_Ser-Thr"/>
    <property type="match status" value="1"/>
</dbReference>
<dbReference type="PANTHER" id="PTHR44329">
    <property type="entry name" value="SERINE/THREONINE-PROTEIN KINASE TNNI3K-RELATED"/>
    <property type="match status" value="1"/>
</dbReference>
<dbReference type="AlphaFoldDB" id="A0A397UJK4"/>
<protein>
    <submittedName>
        <fullName evidence="2">Kinase-like domain-containing protein</fullName>
    </submittedName>
</protein>
<keyword evidence="2" id="KW-0808">Transferase</keyword>
<dbReference type="Proteomes" id="UP000266673">
    <property type="component" value="Unassembled WGS sequence"/>
</dbReference>
<dbReference type="GO" id="GO:0005524">
    <property type="term" value="F:ATP binding"/>
    <property type="evidence" value="ECO:0007669"/>
    <property type="project" value="InterPro"/>
</dbReference>
<reference evidence="2 3" key="1">
    <citation type="submission" date="2018-06" db="EMBL/GenBank/DDBJ databases">
        <title>Comparative genomics reveals the genomic features of Rhizophagus irregularis, R. cerebriforme, R. diaphanum and Gigaspora rosea, and their symbiotic lifestyle signature.</title>
        <authorList>
            <person name="Morin E."/>
            <person name="San Clemente H."/>
            <person name="Chen E.C.H."/>
            <person name="De La Providencia I."/>
            <person name="Hainaut M."/>
            <person name="Kuo A."/>
            <person name="Kohler A."/>
            <person name="Murat C."/>
            <person name="Tang N."/>
            <person name="Roy S."/>
            <person name="Loubradou J."/>
            <person name="Henrissat B."/>
            <person name="Grigoriev I.V."/>
            <person name="Corradi N."/>
            <person name="Roux C."/>
            <person name="Martin F.M."/>
        </authorList>
    </citation>
    <scope>NUCLEOTIDE SEQUENCE [LARGE SCALE GENOMIC DNA]</scope>
    <source>
        <strain evidence="2 3">DAOM 194757</strain>
    </source>
</reference>
<dbReference type="Gene3D" id="1.10.510.10">
    <property type="entry name" value="Transferase(Phosphotransferase) domain 1"/>
    <property type="match status" value="2"/>
</dbReference>
<gene>
    <name evidence="2" type="ORF">C2G38_2250798</name>
</gene>
<name>A0A397UJK4_9GLOM</name>
<organism evidence="2 3">
    <name type="scientific">Gigaspora rosea</name>
    <dbReference type="NCBI Taxonomy" id="44941"/>
    <lineage>
        <taxon>Eukaryota</taxon>
        <taxon>Fungi</taxon>
        <taxon>Fungi incertae sedis</taxon>
        <taxon>Mucoromycota</taxon>
        <taxon>Glomeromycotina</taxon>
        <taxon>Glomeromycetes</taxon>
        <taxon>Diversisporales</taxon>
        <taxon>Gigasporaceae</taxon>
        <taxon>Gigaspora</taxon>
    </lineage>
</organism>
<dbReference type="InterPro" id="IPR051681">
    <property type="entry name" value="Ser/Thr_Kinases-Pseudokinases"/>
</dbReference>
<dbReference type="OrthoDB" id="10597034at2759"/>
<dbReference type="PANTHER" id="PTHR44329:SF214">
    <property type="entry name" value="PROTEIN KINASE DOMAIN-CONTAINING PROTEIN"/>
    <property type="match status" value="1"/>
</dbReference>
<accession>A0A397UJK4</accession>
<comment type="caution">
    <text evidence="2">The sequence shown here is derived from an EMBL/GenBank/DDBJ whole genome shotgun (WGS) entry which is preliminary data.</text>
</comment>
<feature type="domain" description="Protein kinase" evidence="1">
    <location>
        <begin position="1"/>
        <end position="121"/>
    </location>
</feature>
<proteinExistence type="predicted"/>
<dbReference type="Pfam" id="PF00069">
    <property type="entry name" value="Pkinase"/>
    <property type="match status" value="1"/>
</dbReference>
<evidence type="ECO:0000313" key="3">
    <source>
        <dbReference type="Proteomes" id="UP000266673"/>
    </source>
</evidence>
<dbReference type="PROSITE" id="PS50011">
    <property type="entry name" value="PROTEIN_KINASE_DOM"/>
    <property type="match status" value="2"/>
</dbReference>